<dbReference type="RefSeq" id="WP_185323184.1">
    <property type="nucleotide sequence ID" value="NZ_JAARPH010000022.1"/>
</dbReference>
<protein>
    <recommendedName>
        <fullName evidence="1">Tail spike domain-containing protein</fullName>
    </recommendedName>
</protein>
<proteinExistence type="predicted"/>
<organism evidence="2 3">
    <name type="scientific">Listeria farberi</name>
    <dbReference type="NCBI Taxonomy" id="2713500"/>
    <lineage>
        <taxon>Bacteria</taxon>
        <taxon>Bacillati</taxon>
        <taxon>Bacillota</taxon>
        <taxon>Bacilli</taxon>
        <taxon>Bacillales</taxon>
        <taxon>Listeriaceae</taxon>
        <taxon>Listeria</taxon>
    </lineage>
</organism>
<dbReference type="Pfam" id="PF06605">
    <property type="entry name" value="Prophage_tail"/>
    <property type="match status" value="1"/>
</dbReference>
<evidence type="ECO:0000259" key="1">
    <source>
        <dbReference type="Pfam" id="PF06605"/>
    </source>
</evidence>
<comment type="caution">
    <text evidence="2">The sequence shown here is derived from an EMBL/GenBank/DDBJ whole genome shotgun (WGS) entry which is preliminary data.</text>
</comment>
<dbReference type="Proteomes" id="UP000518829">
    <property type="component" value="Unassembled WGS sequence"/>
</dbReference>
<dbReference type="EMBL" id="JAARPH010000022">
    <property type="protein sequence ID" value="MBC1376821.1"/>
    <property type="molecule type" value="Genomic_DNA"/>
</dbReference>
<dbReference type="InterPro" id="IPR010572">
    <property type="entry name" value="Tail_dom"/>
</dbReference>
<reference evidence="2 3" key="1">
    <citation type="submission" date="2020-03" db="EMBL/GenBank/DDBJ databases">
        <title>Soil Listeria distribution.</title>
        <authorList>
            <person name="Liao J."/>
            <person name="Wiedmann M."/>
        </authorList>
    </citation>
    <scope>NUCLEOTIDE SEQUENCE [LARGE SCALE GENOMIC DNA]</scope>
    <source>
        <strain evidence="2 3">FSL L7-1699</strain>
    </source>
</reference>
<dbReference type="NCBIfam" id="TIGR01665">
    <property type="entry name" value="put_anti_recept"/>
    <property type="match status" value="1"/>
</dbReference>
<sequence>MIAVLYESKSTDFKNNGLGLLKDTISATVDETLNGPCELTIEYPVTARLFDKITDESIFKVKSNEVQNFQLFRAYNTVRDEFTSSIILKAKHITNDATANFVEDFTVENITPSAALSKLFSSTAYPSKFSGTSDITTLSSTSIQRKNPLEIIAGVEGSLLDTWGGELVRDNFSINLLKRRGRDNVTSSRYRKNLTGLEVNVDTENVITRIY</sequence>
<name>A0ABR6SRZ6_9LIST</name>
<gene>
    <name evidence="2" type="ORF">HB839_14940</name>
</gene>
<dbReference type="InterPro" id="IPR007119">
    <property type="entry name" value="Phage_tail_spike_N"/>
</dbReference>
<feature type="non-terminal residue" evidence="2">
    <location>
        <position position="211"/>
    </location>
</feature>
<keyword evidence="3" id="KW-1185">Reference proteome</keyword>
<feature type="domain" description="Tail spike" evidence="1">
    <location>
        <begin position="98"/>
        <end position="211"/>
    </location>
</feature>
<evidence type="ECO:0000313" key="3">
    <source>
        <dbReference type="Proteomes" id="UP000518829"/>
    </source>
</evidence>
<accession>A0ABR6SRZ6</accession>
<evidence type="ECO:0000313" key="2">
    <source>
        <dbReference type="EMBL" id="MBC1376821.1"/>
    </source>
</evidence>